<dbReference type="Proteomes" id="UP000001492">
    <property type="component" value="Plasmid pASTEX02"/>
</dbReference>
<dbReference type="InterPro" id="IPR053845">
    <property type="entry name" value="DUF6927"/>
</dbReference>
<geneLocation type="plasmid" evidence="2 3">
    <name>pASTEX02</name>
</geneLocation>
<evidence type="ECO:0000259" key="1">
    <source>
        <dbReference type="Pfam" id="PF21992"/>
    </source>
</evidence>
<gene>
    <name evidence="2" type="ordered locus">Astex_3763</name>
</gene>
<dbReference type="HOGENOM" id="CLU_119433_0_0_5"/>
<name>E8RVV2_ASTEC</name>
<accession>E8RVV2</accession>
<evidence type="ECO:0000313" key="3">
    <source>
        <dbReference type="Proteomes" id="UP000001492"/>
    </source>
</evidence>
<dbReference type="KEGG" id="aex:Astex_3763"/>
<dbReference type="RefSeq" id="WP_013481187.1">
    <property type="nucleotide sequence ID" value="NC_014819.1"/>
</dbReference>
<feature type="domain" description="DUF6927" evidence="1">
    <location>
        <begin position="105"/>
        <end position="180"/>
    </location>
</feature>
<proteinExistence type="predicted"/>
<reference evidence="3" key="1">
    <citation type="submission" date="2010-12" db="EMBL/GenBank/DDBJ databases">
        <title>Complete sequence of plasmid 2 of Asticcacaulis excentricus CB 48.</title>
        <authorList>
            <consortium name="US DOE Joint Genome Institute"/>
            <person name="Lucas S."/>
            <person name="Copeland A."/>
            <person name="Lapidus A."/>
            <person name="Cheng J.-F."/>
            <person name="Bruce D."/>
            <person name="Goodwin L."/>
            <person name="Pitluck S."/>
            <person name="Teshima H."/>
            <person name="Davenport K."/>
            <person name="Detter J.C."/>
            <person name="Han C."/>
            <person name="Tapia R."/>
            <person name="Land M."/>
            <person name="Hauser L."/>
            <person name="Jeffries C."/>
            <person name="Kyrpides N."/>
            <person name="Ivanova N."/>
            <person name="Ovchinnikova G."/>
            <person name="Brun Y.V."/>
            <person name="Woyke T."/>
        </authorList>
    </citation>
    <scope>NUCLEOTIDE SEQUENCE [LARGE SCALE GENOMIC DNA]</scope>
    <source>
        <strain evidence="3">ATCC 15261 / DSM 4724 / KCTC 12464 / NCIMB 9791 / VKM B-1370 / CB 48</strain>
        <plasmid evidence="3">pASTEX02</plasmid>
    </source>
</reference>
<evidence type="ECO:0000313" key="2">
    <source>
        <dbReference type="EMBL" id="ADU15374.1"/>
    </source>
</evidence>
<keyword evidence="3" id="KW-1185">Reference proteome</keyword>
<dbReference type="OrthoDB" id="6874909at2"/>
<dbReference type="Pfam" id="PF21992">
    <property type="entry name" value="DUF6927"/>
    <property type="match status" value="1"/>
</dbReference>
<protein>
    <recommendedName>
        <fullName evidence="1">DUF6927 domain-containing protein</fullName>
    </recommendedName>
</protein>
<sequence>MGWTFLYSLNGKTSKDYLDETLTWENEGVKARPLKSAKVGSVYYAAVESVSKPEGKRQVWAAVVLTKSCPRAKDGLVFGYKDMCEDMGPVASKCPAGILDLLTETDSEYARNWRERCRAYTKTKRSGKPPAPGSRLKFAEPIPFVDGTRHTEFTVVQYSRRGRMRTVYRAANGGLYRIPKISERQFEVVAVSEPAN</sequence>
<keyword evidence="2" id="KW-0614">Plasmid</keyword>
<dbReference type="EMBL" id="CP002398">
    <property type="protein sequence ID" value="ADU15374.1"/>
    <property type="molecule type" value="Genomic_DNA"/>
</dbReference>
<dbReference type="AlphaFoldDB" id="E8RVV2"/>
<organism evidence="2 3">
    <name type="scientific">Asticcacaulis excentricus (strain ATCC 15261 / DSM 4724 / KCTC 12464 / NCIMB 9791 / VKM B-1370 / CB 48)</name>
    <dbReference type="NCBI Taxonomy" id="573065"/>
    <lineage>
        <taxon>Bacteria</taxon>
        <taxon>Pseudomonadati</taxon>
        <taxon>Pseudomonadota</taxon>
        <taxon>Alphaproteobacteria</taxon>
        <taxon>Caulobacterales</taxon>
        <taxon>Caulobacteraceae</taxon>
        <taxon>Asticcacaulis</taxon>
    </lineage>
</organism>